<dbReference type="GO" id="GO:0016616">
    <property type="term" value="F:oxidoreductase activity, acting on the CH-OH group of donors, NAD or NADP as acceptor"/>
    <property type="evidence" value="ECO:0007669"/>
    <property type="project" value="UniProtKB-ARBA"/>
</dbReference>
<dbReference type="SMART" id="SM00822">
    <property type="entry name" value="PKS_KR"/>
    <property type="match status" value="1"/>
</dbReference>
<organism evidence="6 7">
    <name type="scientific">Hymenobacter roseosalivarius DSM 11622</name>
    <dbReference type="NCBI Taxonomy" id="645990"/>
    <lineage>
        <taxon>Bacteria</taxon>
        <taxon>Pseudomonadati</taxon>
        <taxon>Bacteroidota</taxon>
        <taxon>Cytophagia</taxon>
        <taxon>Cytophagales</taxon>
        <taxon>Hymenobacteraceae</taxon>
        <taxon>Hymenobacter</taxon>
    </lineage>
</organism>
<evidence type="ECO:0000256" key="3">
    <source>
        <dbReference type="ARBA" id="ARBA00023002"/>
    </source>
</evidence>
<dbReference type="Gene3D" id="3.40.50.720">
    <property type="entry name" value="NAD(P)-binding Rossmann-like Domain"/>
    <property type="match status" value="1"/>
</dbReference>
<dbReference type="EMBL" id="FWWW01000105">
    <property type="protein sequence ID" value="SMC00590.1"/>
    <property type="molecule type" value="Genomic_DNA"/>
</dbReference>
<dbReference type="PANTHER" id="PTHR43391">
    <property type="entry name" value="RETINOL DEHYDROGENASE-RELATED"/>
    <property type="match status" value="1"/>
</dbReference>
<evidence type="ECO:0000256" key="2">
    <source>
        <dbReference type="ARBA" id="ARBA00022857"/>
    </source>
</evidence>
<proteinExistence type="inferred from homology"/>
<dbReference type="PANTHER" id="PTHR43391:SF14">
    <property type="entry name" value="DEHYDROGENASE_REDUCTASE SDR FAMILY PROTEIN 7-LIKE"/>
    <property type="match status" value="1"/>
</dbReference>
<dbReference type="InterPro" id="IPR002347">
    <property type="entry name" value="SDR_fam"/>
</dbReference>
<dbReference type="InterPro" id="IPR036291">
    <property type="entry name" value="NAD(P)-bd_dom_sf"/>
</dbReference>
<dbReference type="PRINTS" id="PR00081">
    <property type="entry name" value="GDHRDH"/>
</dbReference>
<name>A0A1W1W550_9BACT</name>
<reference evidence="6 7" key="1">
    <citation type="submission" date="2017-04" db="EMBL/GenBank/DDBJ databases">
        <authorList>
            <person name="Afonso C.L."/>
            <person name="Miller P.J."/>
            <person name="Scott M.A."/>
            <person name="Spackman E."/>
            <person name="Goraichik I."/>
            <person name="Dimitrov K.M."/>
            <person name="Suarez D.L."/>
            <person name="Swayne D.E."/>
        </authorList>
    </citation>
    <scope>NUCLEOTIDE SEQUENCE [LARGE SCALE GENOMIC DNA]</scope>
    <source>
        <strain evidence="6 7">DSM 11622</strain>
    </source>
</reference>
<keyword evidence="7" id="KW-1185">Reference proteome</keyword>
<dbReference type="CDD" id="cd05233">
    <property type="entry name" value="SDR_c"/>
    <property type="match status" value="1"/>
</dbReference>
<evidence type="ECO:0000313" key="6">
    <source>
        <dbReference type="EMBL" id="SMC00590.1"/>
    </source>
</evidence>
<keyword evidence="3" id="KW-0560">Oxidoreductase</keyword>
<dbReference type="OrthoDB" id="9810734at2"/>
<sequence>MAGKLNGKVALITGASAGIGEACARALAAEGANLVLTARRDERLEALAAELRQLGVEVAFVAGDARDEETARRTVQAATDSFGRLDILINNAGAGNYKNLVDTSADEYDELMDTNMRTTFLFTRHAVPVMQSQKSGTILMLSSMAGVYGFAGEAVYCATKFAQVGFAQALDKELRPDGIKVGAICPGGVKTEFALGKGRTEDKVAQSGMLEPEDVAGAVLLACTQSANSRIIEIQMRTMDEALT</sequence>
<feature type="domain" description="Ketoreductase" evidence="5">
    <location>
        <begin position="8"/>
        <end position="187"/>
    </location>
</feature>
<dbReference type="PIRSF" id="PIRSF000126">
    <property type="entry name" value="11-beta-HSD1"/>
    <property type="match status" value="1"/>
</dbReference>
<keyword evidence="2" id="KW-0521">NADP</keyword>
<comment type="similarity">
    <text evidence="1 4">Belongs to the short-chain dehydrogenases/reductases (SDR) family.</text>
</comment>
<dbReference type="Pfam" id="PF00106">
    <property type="entry name" value="adh_short"/>
    <property type="match status" value="1"/>
</dbReference>
<gene>
    <name evidence="6" type="ORF">SAMN00120144_4133</name>
</gene>
<dbReference type="RefSeq" id="WP_084447950.1">
    <property type="nucleotide sequence ID" value="NZ_FWWW01000105.1"/>
</dbReference>
<evidence type="ECO:0000256" key="1">
    <source>
        <dbReference type="ARBA" id="ARBA00006484"/>
    </source>
</evidence>
<dbReference type="FunFam" id="3.40.50.720:FF:000047">
    <property type="entry name" value="NADP-dependent L-serine/L-allo-threonine dehydrogenase"/>
    <property type="match status" value="1"/>
</dbReference>
<dbReference type="InterPro" id="IPR057326">
    <property type="entry name" value="KR_dom"/>
</dbReference>
<evidence type="ECO:0000256" key="4">
    <source>
        <dbReference type="RuleBase" id="RU000363"/>
    </source>
</evidence>
<protein>
    <submittedName>
        <fullName evidence="6">Short-chain dehydrogenase/reductase SDR</fullName>
    </submittedName>
</protein>
<dbReference type="PRINTS" id="PR00080">
    <property type="entry name" value="SDRFAMILY"/>
</dbReference>
<dbReference type="Proteomes" id="UP000192266">
    <property type="component" value="Unassembled WGS sequence"/>
</dbReference>
<evidence type="ECO:0000313" key="7">
    <source>
        <dbReference type="Proteomes" id="UP000192266"/>
    </source>
</evidence>
<dbReference type="AlphaFoldDB" id="A0A1W1W550"/>
<accession>A0A1W1W550</accession>
<dbReference type="SUPFAM" id="SSF51735">
    <property type="entry name" value="NAD(P)-binding Rossmann-fold domains"/>
    <property type="match status" value="1"/>
</dbReference>
<evidence type="ECO:0000259" key="5">
    <source>
        <dbReference type="SMART" id="SM00822"/>
    </source>
</evidence>
<dbReference type="STRING" id="645990.SAMN00120144_4133"/>